<dbReference type="PROSITE" id="PS51257">
    <property type="entry name" value="PROKAR_LIPOPROTEIN"/>
    <property type="match status" value="1"/>
</dbReference>
<dbReference type="EMBL" id="CP016634">
    <property type="protein sequence ID" value="ANY86483.1"/>
    <property type="molecule type" value="Genomic_DNA"/>
</dbReference>
<evidence type="ECO:0000313" key="1">
    <source>
        <dbReference type="EMBL" id="ANY86483.1"/>
    </source>
</evidence>
<proteinExistence type="predicted"/>
<evidence type="ECO:0008006" key="2">
    <source>
        <dbReference type="Google" id="ProtNLM"/>
    </source>
</evidence>
<organism evidence="1">
    <name type="scientific">Pseudomonas putida</name>
    <name type="common">Arthrobacter siderocapsulatus</name>
    <dbReference type="NCBI Taxonomy" id="303"/>
    <lineage>
        <taxon>Bacteria</taxon>
        <taxon>Pseudomonadati</taxon>
        <taxon>Pseudomonadota</taxon>
        <taxon>Gammaproteobacteria</taxon>
        <taxon>Pseudomonadales</taxon>
        <taxon>Pseudomonadaceae</taxon>
        <taxon>Pseudomonas</taxon>
    </lineage>
</organism>
<gene>
    <name evidence="1" type="ORF">IEC33019_0906</name>
</gene>
<protein>
    <recommendedName>
        <fullName evidence="2">Lipoprotein</fullName>
    </recommendedName>
</protein>
<dbReference type="AlphaFoldDB" id="A0A1B2F310"/>
<accession>A0A1B2F310</accession>
<sequence length="69" mass="8626">MKRIASFALIATVLALGGCYHHYHDDDGGWRDRDRDHRYYRDRGDRDDDGYRYRERHQRDRYYRDRDDD</sequence>
<reference evidence="1" key="1">
    <citation type="submission" date="2016-07" db="EMBL/GenBank/DDBJ databases">
        <title>New class B carbapenemase carried by novel plasmid in Pseudomonas putida enviromental strain in eastern Amazonia.</title>
        <authorList>
            <person name="Souza C.O."/>
            <person name="Lima K.V."/>
            <person name="Brasiliense D.M."/>
            <person name="Perez-Chaparro P.J."/>
            <person name="Mamizuka E.M."/>
            <person name="Lima M.O."/>
            <person name="Lima L.N."/>
            <person name="McCulloch J.A."/>
        </authorList>
    </citation>
    <scope>NUCLEOTIDE SEQUENCE [LARGE SCALE GENOMIC DNA]</scope>
    <source>
        <strain evidence="1">IEC33019</strain>
    </source>
</reference>
<dbReference type="RefSeq" id="WP_070092624.1">
    <property type="nucleotide sequence ID" value="NZ_CP016634.1"/>
</dbReference>
<name>A0A1B2F310_PSEPU</name>